<feature type="domain" description="Reverse transcriptase" evidence="1">
    <location>
        <begin position="23"/>
        <end position="105"/>
    </location>
</feature>
<dbReference type="EMBL" id="RXIC02000026">
    <property type="protein sequence ID" value="KAB1204039.1"/>
    <property type="molecule type" value="Genomic_DNA"/>
</dbReference>
<name>A0A6A1UUE9_9ROSI</name>
<organism evidence="2 3">
    <name type="scientific">Morella rubra</name>
    <name type="common">Chinese bayberry</name>
    <dbReference type="NCBI Taxonomy" id="262757"/>
    <lineage>
        <taxon>Eukaryota</taxon>
        <taxon>Viridiplantae</taxon>
        <taxon>Streptophyta</taxon>
        <taxon>Embryophyta</taxon>
        <taxon>Tracheophyta</taxon>
        <taxon>Spermatophyta</taxon>
        <taxon>Magnoliopsida</taxon>
        <taxon>eudicotyledons</taxon>
        <taxon>Gunneridae</taxon>
        <taxon>Pentapetalae</taxon>
        <taxon>rosids</taxon>
        <taxon>fabids</taxon>
        <taxon>Fagales</taxon>
        <taxon>Myricaceae</taxon>
        <taxon>Morella</taxon>
    </lineage>
</organism>
<keyword evidence="3" id="KW-1185">Reference proteome</keyword>
<sequence>MEDFSGMVEIATNRGLFNYYWRCNKAKTTLLCFADDLLLFSKGDLQSVSILHHYLSKFGSMSGLVPNPAKSQVFTCGVTSEVQGRMIEMLGFAVGTLSVRYLGVPLISSRLEKSDCQTLCNRILARIKSWVNNYLSYAGRLQLIKSVLIAIQAYWSSLFMLPK</sequence>
<dbReference type="OrthoDB" id="1751077at2759"/>
<accession>A0A6A1UUE9</accession>
<protein>
    <submittedName>
        <fullName evidence="2">LINE-1 retrotransposable element ORF2 protein</fullName>
    </submittedName>
</protein>
<reference evidence="2 3" key="1">
    <citation type="journal article" date="2019" name="Plant Biotechnol. J.">
        <title>The red bayberry genome and genetic basis of sex determination.</title>
        <authorList>
            <person name="Jia H.M."/>
            <person name="Jia H.J."/>
            <person name="Cai Q.L."/>
            <person name="Wang Y."/>
            <person name="Zhao H.B."/>
            <person name="Yang W.F."/>
            <person name="Wang G.Y."/>
            <person name="Li Y.H."/>
            <person name="Zhan D.L."/>
            <person name="Shen Y.T."/>
            <person name="Niu Q.F."/>
            <person name="Chang L."/>
            <person name="Qiu J."/>
            <person name="Zhao L."/>
            <person name="Xie H.B."/>
            <person name="Fu W.Y."/>
            <person name="Jin J."/>
            <person name="Li X.W."/>
            <person name="Jiao Y."/>
            <person name="Zhou C.C."/>
            <person name="Tu T."/>
            <person name="Chai C.Y."/>
            <person name="Gao J.L."/>
            <person name="Fan L.J."/>
            <person name="van de Weg E."/>
            <person name="Wang J.Y."/>
            <person name="Gao Z.S."/>
        </authorList>
    </citation>
    <scope>NUCLEOTIDE SEQUENCE [LARGE SCALE GENOMIC DNA]</scope>
    <source>
        <tissue evidence="2">Leaves</tissue>
    </source>
</reference>
<evidence type="ECO:0000259" key="1">
    <source>
        <dbReference type="Pfam" id="PF00078"/>
    </source>
</evidence>
<gene>
    <name evidence="2" type="ORF">CJ030_MR8G002844</name>
</gene>
<evidence type="ECO:0000313" key="3">
    <source>
        <dbReference type="Proteomes" id="UP000516437"/>
    </source>
</evidence>
<dbReference type="AlphaFoldDB" id="A0A6A1UUE9"/>
<proteinExistence type="predicted"/>
<dbReference type="InterPro" id="IPR000477">
    <property type="entry name" value="RT_dom"/>
</dbReference>
<dbReference type="SUPFAM" id="SSF56672">
    <property type="entry name" value="DNA/RNA polymerases"/>
    <property type="match status" value="1"/>
</dbReference>
<dbReference type="PANTHER" id="PTHR33116:SF78">
    <property type="entry name" value="OS12G0587133 PROTEIN"/>
    <property type="match status" value="1"/>
</dbReference>
<evidence type="ECO:0000313" key="2">
    <source>
        <dbReference type="EMBL" id="KAB1204039.1"/>
    </source>
</evidence>
<dbReference type="Proteomes" id="UP000516437">
    <property type="component" value="Chromosome 8"/>
</dbReference>
<comment type="caution">
    <text evidence="2">The sequence shown here is derived from an EMBL/GenBank/DDBJ whole genome shotgun (WGS) entry which is preliminary data.</text>
</comment>
<dbReference type="PANTHER" id="PTHR33116">
    <property type="entry name" value="REVERSE TRANSCRIPTASE ZINC-BINDING DOMAIN-CONTAINING PROTEIN-RELATED-RELATED"/>
    <property type="match status" value="1"/>
</dbReference>
<dbReference type="InterPro" id="IPR043502">
    <property type="entry name" value="DNA/RNA_pol_sf"/>
</dbReference>
<dbReference type="Pfam" id="PF00078">
    <property type="entry name" value="RVT_1"/>
    <property type="match status" value="1"/>
</dbReference>